<dbReference type="SMART" id="SM00387">
    <property type="entry name" value="HATPase_c"/>
    <property type="match status" value="1"/>
</dbReference>
<feature type="domain" description="Response regulatory" evidence="12">
    <location>
        <begin position="1415"/>
        <end position="1533"/>
    </location>
</feature>
<dbReference type="NCBIfam" id="TIGR00229">
    <property type="entry name" value="sensory_box"/>
    <property type="match status" value="4"/>
</dbReference>
<dbReference type="PANTHER" id="PTHR43547">
    <property type="entry name" value="TWO-COMPONENT HISTIDINE KINASE"/>
    <property type="match status" value="1"/>
</dbReference>
<dbReference type="InterPro" id="IPR001610">
    <property type="entry name" value="PAC"/>
</dbReference>
<dbReference type="Pfam" id="PF00512">
    <property type="entry name" value="HisKA"/>
    <property type="match status" value="1"/>
</dbReference>
<feature type="domain" description="PAC" evidence="14">
    <location>
        <begin position="349"/>
        <end position="401"/>
    </location>
</feature>
<dbReference type="CDD" id="cd16922">
    <property type="entry name" value="HATPase_EvgS-ArcB-TorS-like"/>
    <property type="match status" value="1"/>
</dbReference>
<comment type="caution">
    <text evidence="15">The sequence shown here is derived from an EMBL/GenBank/DDBJ whole genome shotgun (WGS) entry which is preliminary data.</text>
</comment>
<dbReference type="InterPro" id="IPR001789">
    <property type="entry name" value="Sig_transdc_resp-reg_receiver"/>
</dbReference>
<dbReference type="InterPro" id="IPR035965">
    <property type="entry name" value="PAS-like_dom_sf"/>
</dbReference>
<dbReference type="GO" id="GO:0000155">
    <property type="term" value="F:phosphorelay sensor kinase activity"/>
    <property type="evidence" value="ECO:0007669"/>
    <property type="project" value="InterPro"/>
</dbReference>
<evidence type="ECO:0000256" key="1">
    <source>
        <dbReference type="ARBA" id="ARBA00000085"/>
    </source>
</evidence>
<dbReference type="FunFam" id="3.30.450.20:FF:000099">
    <property type="entry name" value="Sensory box sensor histidine kinase"/>
    <property type="match status" value="1"/>
</dbReference>
<dbReference type="SMART" id="SM00448">
    <property type="entry name" value="REC"/>
    <property type="match status" value="1"/>
</dbReference>
<dbReference type="Gene3D" id="1.10.287.130">
    <property type="match status" value="1"/>
</dbReference>
<dbReference type="SUPFAM" id="SSF52172">
    <property type="entry name" value="CheY-like"/>
    <property type="match status" value="1"/>
</dbReference>
<dbReference type="Pfam" id="PF02518">
    <property type="entry name" value="HATPase_c"/>
    <property type="match status" value="1"/>
</dbReference>
<sequence>MSAEVWATIPEDIEQVLARIGDGFVMLDREWRYVYVNDKLAELAQINKQDFLGKSIWELFPETVNSQLYTELHRAVAEQVTVQFEYLDAKRHLWLEKRIYPSQNGVSILTKDITQYKRTQQLLAAQYAVTRILAEATTFANAASSILQALCESLGWQIGRIWSVDHQANVLRCISSWRSSSLKIGDSPAFNQRTTFAFSEGLPGEVWATGEPVWLNELTTIGFPIQVGKKNSGVIEFFSNEIPEPDSDLLQVMSAIATQIGQFIDQKQTESLLRKSEARYRSLAEATASIVWTAAPYGNIVEEIPTWQAFTGQTLEQYKAWGWLDALHPEDRESMLTVWKQGFYSRSNVSGEYRLRRHDGEYRYIAARGVPILDETGELCEWVGMCVDISEQQAALRDRKQTEAEREQLLMQLETEQILLLEANALLDIVFKNAPTGIGIWDEKLRYVRLNDALAEINGLPQAAHIGKTVAELLPGVGVEVMAALRHVVETGESILAQEASGETPAAPGKQRYWAVNYYPIKLPGGITWVGAICEEITERKLAEAEREQLLEREQAARIEAEVAKEQITNILESITDGFLAFDREWRFTYLNHQGSRTLGRSCEELLGKNLWEEFPELAETSFGQLYQRAVALGVPLELEDYYPPFEAWFTVRAYPSATGLALYFRNINQRKQAEAALQESESGFRLLAENSTDIISRHTVEGILLYISPACYTLLGYKPEELIGHPSAELVHPDDLTEIAKNYPVNADLPNIYTITHRARHKDGHYIWLESTVRAIRDLHREIIEMQASARDISERKREEDRQRFLAQASSILASSLDYQTTLASLARLVVPEIADWCVVDIIDDDRSVRRVAAAHTERSKQKLVEQLKNYPPDLTQPGGIAEVVRLRKSQITHDISDQQMQAATCNAEHLELLQQLTPKSGMCILLTIREQILGAMTLVSSSGRHYDTNDLVLAEELARRAAIAVDNAQLYTEAQRSQQAAEIAAARTARLQAVTAALSQSLTSAQVAEVIVEQGMAALGASSALVALVTESGTELEIVRAVGYQPELVDLWRRFSINAPVPLAEAVRTGEPVWQEPTTTRVTRYSHLAQTYARYDYGSWISIPLTIEGRAVGGMSLAFADMPEFSQHDRAFVLSLAQQCAQAIERARLYEAAQTAREAAETANRIKDEFLAVLSHELRSPLNPILGWAKLLQTKKLDEKTIPQALKTIERNAKLQAQLIEDLLDISRILQGKLSLNICPVDLTLVISAAMETVHLAAEAKSIEIHTTLEPNVGQVLGDSSRLQQIVWNLLSNAVKFTPEGGRVDIRLQQIGTQAQIIVSDTGKGIDPNFLPYVFEYFRQENSTTTRKFGGLGLGLAIVRHLVELHGGTVQVESLGENQGATFTVRLLLIQDSSEIKQDSIESEPSSNLNGANILIVDDDADTREFIAFLLEQYGANVTAVESAYEALTAITQSLPDVLLSDIGMPEMDGCMLIRQLRTLPPEQGGQIPAIALTAYAGEMNEKQVLAAGFHKHIAKPVEPADLVEAIANLLQSNTRQN</sequence>
<dbReference type="Pfam" id="PF08447">
    <property type="entry name" value="PAS_3"/>
    <property type="match status" value="2"/>
</dbReference>
<feature type="domain" description="PAS" evidence="13">
    <location>
        <begin position="564"/>
        <end position="615"/>
    </location>
</feature>
<dbReference type="PANTHER" id="PTHR43547:SF2">
    <property type="entry name" value="HYBRID SIGNAL TRANSDUCTION HISTIDINE KINASE C"/>
    <property type="match status" value="1"/>
</dbReference>
<feature type="domain" description="PAC" evidence="14">
    <location>
        <begin position="754"/>
        <end position="806"/>
    </location>
</feature>
<dbReference type="CDD" id="cd00082">
    <property type="entry name" value="HisKA"/>
    <property type="match status" value="1"/>
</dbReference>
<evidence type="ECO:0000256" key="7">
    <source>
        <dbReference type="ARBA" id="ARBA00023012"/>
    </source>
</evidence>
<name>A0A367QRZ4_9NOSO</name>
<dbReference type="PROSITE" id="PS50113">
    <property type="entry name" value="PAC"/>
    <property type="match status" value="2"/>
</dbReference>
<dbReference type="InterPro" id="IPR000014">
    <property type="entry name" value="PAS"/>
</dbReference>
<dbReference type="CDD" id="cd00130">
    <property type="entry name" value="PAS"/>
    <property type="match status" value="4"/>
</dbReference>
<dbReference type="Gene3D" id="3.40.50.2300">
    <property type="match status" value="1"/>
</dbReference>
<dbReference type="PRINTS" id="PR00344">
    <property type="entry name" value="BCTRLSENSOR"/>
</dbReference>
<dbReference type="SMART" id="SM00388">
    <property type="entry name" value="HisKA"/>
    <property type="match status" value="1"/>
</dbReference>
<evidence type="ECO:0000256" key="2">
    <source>
        <dbReference type="ARBA" id="ARBA00006402"/>
    </source>
</evidence>
<dbReference type="Pfam" id="PF13185">
    <property type="entry name" value="GAF_2"/>
    <property type="match status" value="3"/>
</dbReference>
<feature type="modified residue" description="4-aspartylphosphate" evidence="9">
    <location>
        <position position="1464"/>
    </location>
</feature>
<reference evidence="15" key="1">
    <citation type="submission" date="2016-04" db="EMBL/GenBank/DDBJ databases">
        <authorList>
            <person name="Tabuchi Yagui T.R."/>
        </authorList>
    </citation>
    <scope>NUCLEOTIDE SEQUENCE [LARGE SCALE GENOMIC DNA]</scope>
    <source>
        <strain evidence="15">NIES-26</strain>
    </source>
</reference>
<dbReference type="InterPro" id="IPR003661">
    <property type="entry name" value="HisK_dim/P_dom"/>
</dbReference>
<evidence type="ECO:0000256" key="4">
    <source>
        <dbReference type="ARBA" id="ARBA00022553"/>
    </source>
</evidence>
<accession>A0A367QRZ4</accession>
<keyword evidence="10" id="KW-0175">Coiled coil</keyword>
<dbReference type="InterPro" id="IPR013655">
    <property type="entry name" value="PAS_fold_3"/>
</dbReference>
<evidence type="ECO:0000259" key="13">
    <source>
        <dbReference type="PROSITE" id="PS50112"/>
    </source>
</evidence>
<feature type="domain" description="PAS" evidence="13">
    <location>
        <begin position="681"/>
        <end position="742"/>
    </location>
</feature>
<dbReference type="Gene3D" id="3.30.565.10">
    <property type="entry name" value="Histidine kinase-like ATPase, C-terminal domain"/>
    <property type="match status" value="1"/>
</dbReference>
<dbReference type="InterPro" id="IPR013656">
    <property type="entry name" value="PAS_4"/>
</dbReference>
<organism evidence="15 16">
    <name type="scientific">Nostoc minutum NIES-26</name>
    <dbReference type="NCBI Taxonomy" id="1844469"/>
    <lineage>
        <taxon>Bacteria</taxon>
        <taxon>Bacillati</taxon>
        <taxon>Cyanobacteriota</taxon>
        <taxon>Cyanophyceae</taxon>
        <taxon>Nostocales</taxon>
        <taxon>Nostocaceae</taxon>
        <taxon>Nostoc</taxon>
    </lineage>
</organism>
<dbReference type="SUPFAM" id="SSF55781">
    <property type="entry name" value="GAF domain-like"/>
    <property type="match status" value="3"/>
</dbReference>
<dbReference type="InterPro" id="IPR000700">
    <property type="entry name" value="PAS-assoc_C"/>
</dbReference>
<evidence type="ECO:0000313" key="16">
    <source>
        <dbReference type="Proteomes" id="UP000252107"/>
    </source>
</evidence>
<dbReference type="SMART" id="SM00091">
    <property type="entry name" value="PAS"/>
    <property type="match status" value="5"/>
</dbReference>
<dbReference type="SUPFAM" id="SSF55874">
    <property type="entry name" value="ATPase domain of HSP90 chaperone/DNA topoisomerase II/histidine kinase"/>
    <property type="match status" value="1"/>
</dbReference>
<dbReference type="EC" id="2.7.13.3" evidence="3"/>
<evidence type="ECO:0000259" key="14">
    <source>
        <dbReference type="PROSITE" id="PS50113"/>
    </source>
</evidence>
<dbReference type="InterPro" id="IPR003018">
    <property type="entry name" value="GAF"/>
</dbReference>
<comment type="catalytic activity">
    <reaction evidence="1">
        <text>ATP + protein L-histidine = ADP + protein N-phospho-L-histidine.</text>
        <dbReference type="EC" id="2.7.13.3"/>
    </reaction>
</comment>
<feature type="coiled-coil region" evidence="10">
    <location>
        <begin position="392"/>
        <end position="419"/>
    </location>
</feature>
<evidence type="ECO:0000256" key="8">
    <source>
        <dbReference type="ARBA" id="ARBA00074306"/>
    </source>
</evidence>
<dbReference type="PROSITE" id="PS50112">
    <property type="entry name" value="PAS"/>
    <property type="match status" value="3"/>
</dbReference>
<dbReference type="SUPFAM" id="SSF47384">
    <property type="entry name" value="Homodimeric domain of signal transducing histidine kinase"/>
    <property type="match status" value="1"/>
</dbReference>
<evidence type="ECO:0000259" key="12">
    <source>
        <dbReference type="PROSITE" id="PS50110"/>
    </source>
</evidence>
<keyword evidence="5" id="KW-0808">Transferase</keyword>
<dbReference type="InterPro" id="IPR029016">
    <property type="entry name" value="GAF-like_dom_sf"/>
</dbReference>
<evidence type="ECO:0000256" key="9">
    <source>
        <dbReference type="PROSITE-ProRule" id="PRU00169"/>
    </source>
</evidence>
<keyword evidence="7" id="KW-0902">Two-component regulatory system</keyword>
<dbReference type="EMBL" id="LXQD01000311">
    <property type="protein sequence ID" value="RCJ26002.1"/>
    <property type="molecule type" value="Genomic_DNA"/>
</dbReference>
<dbReference type="SUPFAM" id="SSF55785">
    <property type="entry name" value="PYP-like sensor domain (PAS domain)"/>
    <property type="match status" value="5"/>
</dbReference>
<protein>
    <recommendedName>
        <fullName evidence="8">Circadian input-output histidine kinase CikA</fullName>
        <ecNumber evidence="3">2.7.13.3</ecNumber>
    </recommendedName>
</protein>
<dbReference type="InterPro" id="IPR004358">
    <property type="entry name" value="Sig_transdc_His_kin-like_C"/>
</dbReference>
<dbReference type="CDD" id="cd17580">
    <property type="entry name" value="REC_2_DhkD-like"/>
    <property type="match status" value="1"/>
</dbReference>
<comment type="similarity">
    <text evidence="2">In the N-terminal section; belongs to the phytochrome family.</text>
</comment>
<dbReference type="PROSITE" id="PS50109">
    <property type="entry name" value="HIS_KIN"/>
    <property type="match status" value="1"/>
</dbReference>
<dbReference type="Pfam" id="PF08448">
    <property type="entry name" value="PAS_4"/>
    <property type="match status" value="3"/>
</dbReference>
<dbReference type="InterPro" id="IPR005467">
    <property type="entry name" value="His_kinase_dom"/>
</dbReference>
<dbReference type="Pfam" id="PF00072">
    <property type="entry name" value="Response_reg"/>
    <property type="match status" value="1"/>
</dbReference>
<feature type="domain" description="PAS" evidence="13">
    <location>
        <begin position="9"/>
        <end position="79"/>
    </location>
</feature>
<evidence type="ECO:0000313" key="15">
    <source>
        <dbReference type="EMBL" id="RCJ26002.1"/>
    </source>
</evidence>
<dbReference type="SMART" id="SM00086">
    <property type="entry name" value="PAC"/>
    <property type="match status" value="2"/>
</dbReference>
<dbReference type="InterPro" id="IPR011006">
    <property type="entry name" value="CheY-like_superfamily"/>
</dbReference>
<evidence type="ECO:0000256" key="6">
    <source>
        <dbReference type="ARBA" id="ARBA00022777"/>
    </source>
</evidence>
<keyword evidence="6" id="KW-0418">Kinase</keyword>
<keyword evidence="16" id="KW-1185">Reference proteome</keyword>
<dbReference type="InterPro" id="IPR036890">
    <property type="entry name" value="HATPase_C_sf"/>
</dbReference>
<evidence type="ECO:0000256" key="3">
    <source>
        <dbReference type="ARBA" id="ARBA00012438"/>
    </source>
</evidence>
<dbReference type="Gene3D" id="3.30.450.20">
    <property type="entry name" value="PAS domain"/>
    <property type="match status" value="5"/>
</dbReference>
<dbReference type="InterPro" id="IPR003594">
    <property type="entry name" value="HATPase_dom"/>
</dbReference>
<dbReference type="PROSITE" id="PS50110">
    <property type="entry name" value="RESPONSE_REGULATORY"/>
    <property type="match status" value="1"/>
</dbReference>
<dbReference type="Proteomes" id="UP000252107">
    <property type="component" value="Unassembled WGS sequence"/>
</dbReference>
<dbReference type="InterPro" id="IPR036097">
    <property type="entry name" value="HisK_dim/P_sf"/>
</dbReference>
<proteinExistence type="inferred from homology"/>
<evidence type="ECO:0000256" key="5">
    <source>
        <dbReference type="ARBA" id="ARBA00022679"/>
    </source>
</evidence>
<dbReference type="FunFam" id="3.30.565.10:FF:000010">
    <property type="entry name" value="Sensor histidine kinase RcsC"/>
    <property type="match status" value="1"/>
</dbReference>
<dbReference type="SMART" id="SM00065">
    <property type="entry name" value="GAF"/>
    <property type="match status" value="3"/>
</dbReference>
<feature type="domain" description="Histidine kinase" evidence="11">
    <location>
        <begin position="1175"/>
        <end position="1393"/>
    </location>
</feature>
<evidence type="ECO:0000256" key="10">
    <source>
        <dbReference type="SAM" id="Coils"/>
    </source>
</evidence>
<keyword evidence="4 9" id="KW-0597">Phosphoprotein</keyword>
<evidence type="ECO:0000259" key="11">
    <source>
        <dbReference type="PROSITE" id="PS50109"/>
    </source>
</evidence>
<dbReference type="Gene3D" id="3.30.450.40">
    <property type="match status" value="3"/>
</dbReference>
<feature type="coiled-coil region" evidence="10">
    <location>
        <begin position="540"/>
        <end position="567"/>
    </location>
</feature>
<gene>
    <name evidence="15" type="ORF">A6770_26915</name>
</gene>